<evidence type="ECO:0000256" key="2">
    <source>
        <dbReference type="ARBA" id="ARBA00037926"/>
    </source>
</evidence>
<accession>A0ABQ7T4J9</accession>
<sequence length="223" mass="24233">MAAVATQAPGAASTRQQPGDWLGGWLLRSKLGRPEQYPGWERAVRLHLKQARVTGPGCGGTKGQESKEELQIFSSAMDDAWSLYGEELLSAMDLSCFHTVCDLGGNSDAFAKKYISLYPNATVTIFDLPEVVEKAKHLVSSEEQRITFQGGGGVLIVDTVLNEDKTGPLEAHIYSIVMLIYGEGKERTPSEHKALLGAAGFKEMQTAPEYAEAHYMEKGQDGP</sequence>
<evidence type="ECO:0000256" key="6">
    <source>
        <dbReference type="ARBA" id="ARBA00043260"/>
    </source>
</evidence>
<reference evidence="8 9" key="1">
    <citation type="journal article" date="2022" name="Gigascience">
        <title>A chromosome-level genome assembly and annotation of the desert horned lizard, Phrynosoma platyrhinos, provides insight into chromosomal rearrangements among reptiles.</title>
        <authorList>
            <person name="Koochekian N."/>
            <person name="Ascanio A."/>
            <person name="Farleigh K."/>
            <person name="Card D.C."/>
            <person name="Schield D.R."/>
            <person name="Castoe T.A."/>
            <person name="Jezkova T."/>
        </authorList>
    </citation>
    <scope>NUCLEOTIDE SEQUENCE [LARGE SCALE GENOMIC DNA]</scope>
    <source>
        <strain evidence="8">NK-2021</strain>
    </source>
</reference>
<dbReference type="Proteomes" id="UP000826234">
    <property type="component" value="Unassembled WGS sequence"/>
</dbReference>
<gene>
    <name evidence="8" type="ORF">JD844_032252</name>
</gene>
<dbReference type="EC" id="2.1.1.4" evidence="3"/>
<comment type="caution">
    <text evidence="8">The sequence shown here is derived from an EMBL/GenBank/DDBJ whole genome shotgun (WGS) entry which is preliminary data.</text>
</comment>
<feature type="domain" description="O-methyltransferase C-terminal" evidence="7">
    <location>
        <begin position="63"/>
        <end position="151"/>
    </location>
</feature>
<dbReference type="InterPro" id="IPR029063">
    <property type="entry name" value="SAM-dependent_MTases_sf"/>
</dbReference>
<proteinExistence type="predicted"/>
<dbReference type="Gene3D" id="3.40.50.150">
    <property type="entry name" value="Vaccinia Virus protein VP39"/>
    <property type="match status" value="2"/>
</dbReference>
<evidence type="ECO:0000256" key="5">
    <source>
        <dbReference type="ARBA" id="ARBA00043054"/>
    </source>
</evidence>
<evidence type="ECO:0000256" key="4">
    <source>
        <dbReference type="ARBA" id="ARBA00040730"/>
    </source>
</evidence>
<evidence type="ECO:0000256" key="3">
    <source>
        <dbReference type="ARBA" id="ARBA00039116"/>
    </source>
</evidence>
<dbReference type="Pfam" id="PF00891">
    <property type="entry name" value="Methyltransf_2"/>
    <property type="match status" value="1"/>
</dbReference>
<dbReference type="EMBL" id="JAIPUX010001232">
    <property type="protein sequence ID" value="KAH0624603.1"/>
    <property type="molecule type" value="Genomic_DNA"/>
</dbReference>
<dbReference type="PANTHER" id="PTHR43712">
    <property type="entry name" value="PUTATIVE (AFU_ORTHOLOGUE AFUA_4G14580)-RELATED"/>
    <property type="match status" value="1"/>
</dbReference>
<dbReference type="SUPFAM" id="SSF53335">
    <property type="entry name" value="S-adenosyl-L-methionine-dependent methyltransferases"/>
    <property type="match status" value="1"/>
</dbReference>
<evidence type="ECO:0000313" key="9">
    <source>
        <dbReference type="Proteomes" id="UP000826234"/>
    </source>
</evidence>
<organism evidence="8 9">
    <name type="scientific">Phrynosoma platyrhinos</name>
    <name type="common">Desert horned lizard</name>
    <dbReference type="NCBI Taxonomy" id="52577"/>
    <lineage>
        <taxon>Eukaryota</taxon>
        <taxon>Metazoa</taxon>
        <taxon>Chordata</taxon>
        <taxon>Craniata</taxon>
        <taxon>Vertebrata</taxon>
        <taxon>Euteleostomi</taxon>
        <taxon>Lepidosauria</taxon>
        <taxon>Squamata</taxon>
        <taxon>Bifurcata</taxon>
        <taxon>Unidentata</taxon>
        <taxon>Episquamata</taxon>
        <taxon>Toxicofera</taxon>
        <taxon>Iguania</taxon>
        <taxon>Phrynosomatidae</taxon>
        <taxon>Phrynosomatinae</taxon>
        <taxon>Phrynosoma</taxon>
    </lineage>
</organism>
<comment type="function">
    <text evidence="1">Catalyzes the transfer of a methyl group onto N-acetylserotonin, producing melatonin (N-acetyl-5-methoxytryptamine).</text>
</comment>
<protein>
    <recommendedName>
        <fullName evidence="4">Acetylserotonin O-methyltransferase</fullName>
        <ecNumber evidence="3">2.1.1.4</ecNumber>
    </recommendedName>
    <alternativeName>
        <fullName evidence="5">Hydroxyindole O-methyltransferase</fullName>
    </alternativeName>
</protein>
<dbReference type="InterPro" id="IPR001077">
    <property type="entry name" value="COMT_C"/>
</dbReference>
<evidence type="ECO:0000313" key="8">
    <source>
        <dbReference type="EMBL" id="KAH0624603.1"/>
    </source>
</evidence>
<evidence type="ECO:0000256" key="1">
    <source>
        <dbReference type="ARBA" id="ARBA00037645"/>
    </source>
</evidence>
<keyword evidence="6" id="KW-0471">Melatonin biosynthesis</keyword>
<name>A0ABQ7T4J9_PHRPL</name>
<dbReference type="PANTHER" id="PTHR43712:SF2">
    <property type="entry name" value="O-METHYLTRANSFERASE CICE"/>
    <property type="match status" value="1"/>
</dbReference>
<keyword evidence="9" id="KW-1185">Reference proteome</keyword>
<evidence type="ECO:0000259" key="7">
    <source>
        <dbReference type="Pfam" id="PF00891"/>
    </source>
</evidence>
<comment type="pathway">
    <text evidence="2">Aromatic compound metabolism; melatonin biosynthesis; melatonin from serotonin: step 1/2.</text>
</comment>